<comment type="caution">
    <text evidence="1">The sequence shown here is derived from an EMBL/GenBank/DDBJ whole genome shotgun (WGS) entry which is preliminary data.</text>
</comment>
<proteinExistence type="predicted"/>
<dbReference type="Proteomes" id="UP000288805">
    <property type="component" value="Unassembled WGS sequence"/>
</dbReference>
<accession>A0A438K9Y9</accession>
<evidence type="ECO:0000313" key="1">
    <source>
        <dbReference type="EMBL" id="RVX18012.1"/>
    </source>
</evidence>
<name>A0A438K9Y9_VITVI</name>
<organism evidence="1 2">
    <name type="scientific">Vitis vinifera</name>
    <name type="common">Grape</name>
    <dbReference type="NCBI Taxonomy" id="29760"/>
    <lineage>
        <taxon>Eukaryota</taxon>
        <taxon>Viridiplantae</taxon>
        <taxon>Streptophyta</taxon>
        <taxon>Embryophyta</taxon>
        <taxon>Tracheophyta</taxon>
        <taxon>Spermatophyta</taxon>
        <taxon>Magnoliopsida</taxon>
        <taxon>eudicotyledons</taxon>
        <taxon>Gunneridae</taxon>
        <taxon>Pentapetalae</taxon>
        <taxon>rosids</taxon>
        <taxon>Vitales</taxon>
        <taxon>Vitaceae</taxon>
        <taxon>Viteae</taxon>
        <taxon>Vitis</taxon>
    </lineage>
</organism>
<dbReference type="AlphaFoldDB" id="A0A438K9Y9"/>
<reference evidence="1 2" key="1">
    <citation type="journal article" date="2018" name="PLoS Genet.">
        <title>Population sequencing reveals clonal diversity and ancestral inbreeding in the grapevine cultivar Chardonnay.</title>
        <authorList>
            <person name="Roach M.J."/>
            <person name="Johnson D.L."/>
            <person name="Bohlmann J."/>
            <person name="van Vuuren H.J."/>
            <person name="Jones S.J."/>
            <person name="Pretorius I.S."/>
            <person name="Schmidt S.A."/>
            <person name="Borneman A.R."/>
        </authorList>
    </citation>
    <scope>NUCLEOTIDE SEQUENCE [LARGE SCALE GENOMIC DNA]</scope>
    <source>
        <strain evidence="2">cv. Chardonnay</strain>
        <tissue evidence="1">Leaf</tissue>
    </source>
</reference>
<protein>
    <submittedName>
        <fullName evidence="1">Uncharacterized protein</fullName>
    </submittedName>
</protein>
<dbReference type="EMBL" id="QGNW01000012">
    <property type="protein sequence ID" value="RVX18012.1"/>
    <property type="molecule type" value="Genomic_DNA"/>
</dbReference>
<gene>
    <name evidence="1" type="ORF">CK203_004147</name>
</gene>
<sequence>MIPHTPSCNSANTYWASECPRHRRYGPSACPEIFCNIVRLLLVVCLGCLNGVASRGFCDRRVDLHMYRQKYGFFDGEGGSYAAKASARPFSVRLIFSIVHSMNRCKPNDLLQMFPVGDCSRSLHRIRMIHEVSHYLAFHGQLGWNSIPNSLNSIAHCSILPVKSGLCRMLRRGCQLARPPGGLGNRGGASGQRFEGLRLLAPFLNTWFLRPPMLC</sequence>
<evidence type="ECO:0000313" key="2">
    <source>
        <dbReference type="Proteomes" id="UP000288805"/>
    </source>
</evidence>